<dbReference type="Proteomes" id="UP000657574">
    <property type="component" value="Unassembled WGS sequence"/>
</dbReference>
<comment type="caution">
    <text evidence="2">The sequence shown here is derived from an EMBL/GenBank/DDBJ whole genome shotgun (WGS) entry which is preliminary data.</text>
</comment>
<reference evidence="2" key="2">
    <citation type="submission" date="2020-09" db="EMBL/GenBank/DDBJ databases">
        <authorList>
            <person name="Sun Q."/>
            <person name="Ohkuma M."/>
        </authorList>
    </citation>
    <scope>NUCLEOTIDE SEQUENCE</scope>
    <source>
        <strain evidence="2">JCM 3086</strain>
    </source>
</reference>
<dbReference type="EMBL" id="BMQA01000013">
    <property type="protein sequence ID" value="GGJ27255.1"/>
    <property type="molecule type" value="Genomic_DNA"/>
</dbReference>
<accession>A0A917KSF0</accession>
<gene>
    <name evidence="2" type="ORF">GCM10010121_043100</name>
</gene>
<keyword evidence="3" id="KW-1185">Reference proteome</keyword>
<proteinExistence type="predicted"/>
<reference evidence="2" key="1">
    <citation type="journal article" date="2014" name="Int. J. Syst. Evol. Microbiol.">
        <title>Complete genome sequence of Corynebacterium casei LMG S-19264T (=DSM 44701T), isolated from a smear-ripened cheese.</title>
        <authorList>
            <consortium name="US DOE Joint Genome Institute (JGI-PGF)"/>
            <person name="Walter F."/>
            <person name="Albersmeier A."/>
            <person name="Kalinowski J."/>
            <person name="Ruckert C."/>
        </authorList>
    </citation>
    <scope>NUCLEOTIDE SEQUENCE</scope>
    <source>
        <strain evidence="2">JCM 3086</strain>
    </source>
</reference>
<sequence length="62" mass="6841">MAPRVAESVLSPRFYPRRYRGRQVKEKRGVLGFERGIATGSETLGRADESGSYRSCSPPAVP</sequence>
<evidence type="ECO:0000313" key="3">
    <source>
        <dbReference type="Proteomes" id="UP000657574"/>
    </source>
</evidence>
<feature type="region of interest" description="Disordered" evidence="1">
    <location>
        <begin position="37"/>
        <end position="62"/>
    </location>
</feature>
<protein>
    <submittedName>
        <fullName evidence="2">Uncharacterized protein</fullName>
    </submittedName>
</protein>
<name>A0A917KSF0_9ACTN</name>
<dbReference type="AlphaFoldDB" id="A0A917KSF0"/>
<organism evidence="2 3">
    <name type="scientific">Streptomyces brasiliensis</name>
    <dbReference type="NCBI Taxonomy" id="1954"/>
    <lineage>
        <taxon>Bacteria</taxon>
        <taxon>Bacillati</taxon>
        <taxon>Actinomycetota</taxon>
        <taxon>Actinomycetes</taxon>
        <taxon>Kitasatosporales</taxon>
        <taxon>Streptomycetaceae</taxon>
        <taxon>Streptomyces</taxon>
    </lineage>
</organism>
<evidence type="ECO:0000256" key="1">
    <source>
        <dbReference type="SAM" id="MobiDB-lite"/>
    </source>
</evidence>
<evidence type="ECO:0000313" key="2">
    <source>
        <dbReference type="EMBL" id="GGJ27255.1"/>
    </source>
</evidence>